<dbReference type="EMBL" id="JAUTBL010000002">
    <property type="protein sequence ID" value="MDQ1186820.1"/>
    <property type="molecule type" value="Genomic_DNA"/>
</dbReference>
<organism evidence="1 2">
    <name type="scientific">Agrobacterium larrymoorei</name>
    <dbReference type="NCBI Taxonomy" id="160699"/>
    <lineage>
        <taxon>Bacteria</taxon>
        <taxon>Pseudomonadati</taxon>
        <taxon>Pseudomonadota</taxon>
        <taxon>Alphaproteobacteria</taxon>
        <taxon>Hyphomicrobiales</taxon>
        <taxon>Rhizobiaceae</taxon>
        <taxon>Rhizobium/Agrobacterium group</taxon>
        <taxon>Agrobacterium</taxon>
    </lineage>
</organism>
<keyword evidence="2" id="KW-1185">Reference proteome</keyword>
<reference evidence="1 2" key="1">
    <citation type="submission" date="2023-07" db="EMBL/GenBank/DDBJ databases">
        <title>Functional and genomic diversity of the sorghum phyllosphere microbiome.</title>
        <authorList>
            <person name="Shade A."/>
        </authorList>
    </citation>
    <scope>NUCLEOTIDE SEQUENCE [LARGE SCALE GENOMIC DNA]</scope>
    <source>
        <strain evidence="1 2">SORGH_AS_1126</strain>
    </source>
</reference>
<dbReference type="SUPFAM" id="SSF56601">
    <property type="entry name" value="beta-lactamase/transpeptidase-like"/>
    <property type="match status" value="1"/>
</dbReference>
<comment type="caution">
    <text evidence="1">The sequence shown here is derived from an EMBL/GenBank/DDBJ whole genome shotgun (WGS) entry which is preliminary data.</text>
</comment>
<name>A0ABU0UPD9_9HYPH</name>
<evidence type="ECO:0000313" key="1">
    <source>
        <dbReference type="EMBL" id="MDQ1186820.1"/>
    </source>
</evidence>
<dbReference type="InterPro" id="IPR012338">
    <property type="entry name" value="Beta-lactam/transpept-like"/>
</dbReference>
<dbReference type="Gene3D" id="3.40.710.10">
    <property type="entry name" value="DD-peptidase/beta-lactamase superfamily"/>
    <property type="match status" value="1"/>
</dbReference>
<evidence type="ECO:0008006" key="3">
    <source>
        <dbReference type="Google" id="ProtNLM"/>
    </source>
</evidence>
<dbReference type="Proteomes" id="UP001224781">
    <property type="component" value="Unassembled WGS sequence"/>
</dbReference>
<proteinExistence type="predicted"/>
<protein>
    <recommendedName>
        <fullName evidence="3">Beta-lactamase family protein</fullName>
    </recommendedName>
</protein>
<evidence type="ECO:0000313" key="2">
    <source>
        <dbReference type="Proteomes" id="UP001224781"/>
    </source>
</evidence>
<sequence>MSHPASLKTRIDAAIGRAITDNRLVGAVVLVAEDGEITCSHTAGFLDGRRARRCGKMRSSASPRCPSRW</sequence>
<gene>
    <name evidence="1" type="ORF">QE408_003963</name>
</gene>
<accession>A0ABU0UPD9</accession>